<dbReference type="InterPro" id="IPR000917">
    <property type="entry name" value="Sulfatase_N"/>
</dbReference>
<dbReference type="GO" id="GO:0016787">
    <property type="term" value="F:hydrolase activity"/>
    <property type="evidence" value="ECO:0007669"/>
    <property type="project" value="UniProtKB-KW"/>
</dbReference>
<feature type="transmembrane region" description="Helical" evidence="1">
    <location>
        <begin position="64"/>
        <end position="81"/>
    </location>
</feature>
<keyword evidence="3" id="KW-0378">Hydrolase</keyword>
<evidence type="ECO:0000313" key="3">
    <source>
        <dbReference type="EMBL" id="NGN42336.1"/>
    </source>
</evidence>
<keyword evidence="4" id="KW-1185">Reference proteome</keyword>
<dbReference type="EMBL" id="JAAKZG010000005">
    <property type="protein sequence ID" value="NGN42336.1"/>
    <property type="molecule type" value="Genomic_DNA"/>
</dbReference>
<accession>A0A7C9R8C9</accession>
<feature type="domain" description="Sulfatase N-terminal" evidence="2">
    <location>
        <begin position="193"/>
        <end position="445"/>
    </location>
</feature>
<feature type="transmembrane region" description="Helical" evidence="1">
    <location>
        <begin position="127"/>
        <end position="147"/>
    </location>
</feature>
<reference evidence="3 4" key="1">
    <citation type="submission" date="2020-02" db="EMBL/GenBank/DDBJ databases">
        <title>Genome sequence of the type strain CGMCC 1.15528 of Mesorhizobium zhangyense.</title>
        <authorList>
            <person name="Gao J."/>
            <person name="Sun J."/>
        </authorList>
    </citation>
    <scope>NUCLEOTIDE SEQUENCE [LARGE SCALE GENOMIC DNA]</scope>
    <source>
        <strain evidence="3 4">CGMCC 1.15528</strain>
    </source>
</reference>
<protein>
    <submittedName>
        <fullName evidence="3">Sulfatase-like hydrolase/transferase</fullName>
    </submittedName>
</protein>
<comment type="caution">
    <text evidence="3">The sequence shown here is derived from an EMBL/GenBank/DDBJ whole genome shotgun (WGS) entry which is preliminary data.</text>
</comment>
<dbReference type="SUPFAM" id="SSF53649">
    <property type="entry name" value="Alkaline phosphatase-like"/>
    <property type="match status" value="1"/>
</dbReference>
<evidence type="ECO:0000256" key="1">
    <source>
        <dbReference type="SAM" id="Phobius"/>
    </source>
</evidence>
<keyword evidence="1" id="KW-1133">Transmembrane helix</keyword>
<sequence>MKPASLVQGLAMLVLCAAWPVLDFAVANLSDQSFQPAKLIVYFGALLAMGVVVSLLAKLVRPRWNLGTVFSAAGGGLAVLFNYNLIARTVEVLPTKFNGEVLSLIAFVIFFLAAVTLVTFLSRKGSIIAAVVFGLGIMTAHNGFVVGKHLFFSEAGRASLASSTAKTRNWPSDVSRLSVNRHYKGSAAERPANVYFIIPDMFMSENEYVRMTGKPYEMDDYLRNQGFKVLDNHYSNAPVTRFSLAHVFGQKYFVEEGGKPKITAEMQKFLPWRINNDVTAEFRKRGYNIFNYIDAYVNPECDKLADFCFSKASFIGNQDLVFLERAPFFDLVLLSGSDKLAIWRRLLTYSGRYEIPEILASLPKKGASPHFTYIHSGLPHSPYRFTADCTYYDAYPPIRKNKYEGSVRAYANQVDCASKLYPQLIDAILKEDPDAMIVFQADHGVNYRGQETGANIKALTDDMVAQNLSAISAYRLPERCQQSLGPDMSPVNTFRVVFACLDNREPELLPARHFLMYYLGWQPSGMIREVTDIINKRKLAD</sequence>
<dbReference type="Pfam" id="PF00884">
    <property type="entry name" value="Sulfatase"/>
    <property type="match status" value="1"/>
</dbReference>
<organism evidence="3 4">
    <name type="scientific">Mesorhizobium zhangyense</name>
    <dbReference type="NCBI Taxonomy" id="1776730"/>
    <lineage>
        <taxon>Bacteria</taxon>
        <taxon>Pseudomonadati</taxon>
        <taxon>Pseudomonadota</taxon>
        <taxon>Alphaproteobacteria</taxon>
        <taxon>Hyphomicrobiales</taxon>
        <taxon>Phyllobacteriaceae</taxon>
        <taxon>Mesorhizobium</taxon>
    </lineage>
</organism>
<dbReference type="AlphaFoldDB" id="A0A7C9R8C9"/>
<keyword evidence="1" id="KW-0472">Membrane</keyword>
<name>A0A7C9R8C9_9HYPH</name>
<dbReference type="GO" id="GO:0016740">
    <property type="term" value="F:transferase activity"/>
    <property type="evidence" value="ECO:0007669"/>
    <property type="project" value="UniProtKB-KW"/>
</dbReference>
<gene>
    <name evidence="3" type="ORF">G6N74_14805</name>
</gene>
<dbReference type="InterPro" id="IPR017850">
    <property type="entry name" value="Alkaline_phosphatase_core_sf"/>
</dbReference>
<feature type="transmembrane region" description="Helical" evidence="1">
    <location>
        <begin position="39"/>
        <end position="57"/>
    </location>
</feature>
<dbReference type="RefSeq" id="WP_165118575.1">
    <property type="nucleotide sequence ID" value="NZ_JAAKZG010000005.1"/>
</dbReference>
<dbReference type="Proteomes" id="UP000481252">
    <property type="component" value="Unassembled WGS sequence"/>
</dbReference>
<evidence type="ECO:0000313" key="4">
    <source>
        <dbReference type="Proteomes" id="UP000481252"/>
    </source>
</evidence>
<feature type="transmembrane region" description="Helical" evidence="1">
    <location>
        <begin position="101"/>
        <end position="120"/>
    </location>
</feature>
<proteinExistence type="predicted"/>
<dbReference type="Gene3D" id="3.40.720.10">
    <property type="entry name" value="Alkaline Phosphatase, subunit A"/>
    <property type="match status" value="1"/>
</dbReference>
<keyword evidence="1" id="KW-0812">Transmembrane</keyword>
<evidence type="ECO:0000259" key="2">
    <source>
        <dbReference type="Pfam" id="PF00884"/>
    </source>
</evidence>
<keyword evidence="3" id="KW-0808">Transferase</keyword>